<dbReference type="Proteomes" id="UP000650833">
    <property type="component" value="Unassembled WGS sequence"/>
</dbReference>
<evidence type="ECO:0000256" key="2">
    <source>
        <dbReference type="ARBA" id="ARBA00022679"/>
    </source>
</evidence>
<accession>A0A8H7QCK3</accession>
<dbReference type="FunFam" id="3.90.550.10:FF:000051">
    <property type="entry name" value="Alpha-1,2-mannosyltransferase (Ktr4)"/>
    <property type="match status" value="1"/>
</dbReference>
<evidence type="ECO:0000313" key="6">
    <source>
        <dbReference type="Proteomes" id="UP000650833"/>
    </source>
</evidence>
<feature type="transmembrane region" description="Helical" evidence="4">
    <location>
        <begin position="31"/>
        <end position="49"/>
    </location>
</feature>
<keyword evidence="2" id="KW-0808">Transferase</keyword>
<keyword evidence="4" id="KW-1133">Transmembrane helix</keyword>
<dbReference type="GO" id="GO:0016020">
    <property type="term" value="C:membrane"/>
    <property type="evidence" value="ECO:0007669"/>
    <property type="project" value="InterPro"/>
</dbReference>
<organism evidence="5 6">
    <name type="scientific">Mucor plumbeus</name>
    <dbReference type="NCBI Taxonomy" id="97098"/>
    <lineage>
        <taxon>Eukaryota</taxon>
        <taxon>Fungi</taxon>
        <taxon>Fungi incertae sedis</taxon>
        <taxon>Mucoromycota</taxon>
        <taxon>Mucoromycotina</taxon>
        <taxon>Mucoromycetes</taxon>
        <taxon>Mucorales</taxon>
        <taxon>Mucorineae</taxon>
        <taxon>Mucoraceae</taxon>
        <taxon>Mucor</taxon>
    </lineage>
</organism>
<evidence type="ECO:0000256" key="4">
    <source>
        <dbReference type="SAM" id="Phobius"/>
    </source>
</evidence>
<protein>
    <submittedName>
        <fullName evidence="5">Uncharacterized protein</fullName>
    </submittedName>
</protein>
<dbReference type="GO" id="GO:0000026">
    <property type="term" value="F:alpha-1,2-mannosyltransferase activity"/>
    <property type="evidence" value="ECO:0007669"/>
    <property type="project" value="TreeGrafter"/>
</dbReference>
<evidence type="ECO:0000256" key="3">
    <source>
        <dbReference type="SAM" id="MobiDB-lite"/>
    </source>
</evidence>
<dbReference type="InterPro" id="IPR002685">
    <property type="entry name" value="Glyco_trans_15"/>
</dbReference>
<dbReference type="Gene3D" id="3.90.550.10">
    <property type="entry name" value="Spore Coat Polysaccharide Biosynthesis Protein SpsA, Chain A"/>
    <property type="match status" value="2"/>
</dbReference>
<gene>
    <name evidence="5" type="ORF">INT46_005145</name>
</gene>
<dbReference type="GO" id="GO:0006487">
    <property type="term" value="P:protein N-linked glycosylation"/>
    <property type="evidence" value="ECO:0007669"/>
    <property type="project" value="TreeGrafter"/>
</dbReference>
<evidence type="ECO:0000256" key="1">
    <source>
        <dbReference type="ARBA" id="ARBA00007677"/>
    </source>
</evidence>
<sequence>MVHLQDNPFNSDTVSSPNKPSSYKRRRLWKITIRSSLVCILITVCYFFGRSIQWEILSENYGFSAKDVDFMRYFCSQIQPTSKQSITSANSLVQVVEEESEHHKAGYLNPQGTSLPDNTIPDQVWNDLPVKGAYYMVVRNENLADARSVIRSMEDHMTNGTRYPWVFLNNQAFTADFKRYVKKVTNAPVFFGKIDLEVWEYPHWIDIPRAEFLMLQQEIHGAYKGASLSYHQLLRYHAGYFFHHPLLRNVEYTWRVEPGADYSCQMDQDMFLYMKQQQKKLGFVLTMRESPATVPTLWSRVNEFIDYYPEYILPQNETIWPWIYDQETNKYNMCHFWSNFQLADLSFFRSEAYQQYFKYLDNTGNFFYERWSDAPVQTIAAALFLNKKDIHFFNDIGYKHTSALHCPYNKTKQFRENSLPGYGQQEPLPEQQRKQLKEQDEAYEAMYQDPKKIEQKNALGISMDDVPKAAAVVAAVRLDDNQDQQVITHDSVDEEYKKLTDSTLPRVNAAFVVLVRNSELYALRSSMRYLEDRFNHKYNYPWIFLNEEPFTEEFKNMTSMMTNAQVSYGLVPQEHWGYPDFIDQEYAAQCRKDLAAQNIPYGASESYRHMCRYQSGFFMLHPLLDNLDYYWRVEPGVKFSCDMDYDPFRLMQERDLKYGFTIALREYKATIPSLWKTTLEYAKTHPQYIYPRTRSDSLLRLISDDNGWSYNLCHFWSNFEIASVKYMRSEGYQSYFKYLDEAGGFFYERWGDAPVHSIAVALMLKQSDVHWFYDIGYKHDNFEHCPTEEKWLTNSKCYCDPSTSFDFNLGSCTNLFLDVMNRTASSFVVTRPDPGDLLL</sequence>
<feature type="region of interest" description="Disordered" evidence="3">
    <location>
        <begin position="1"/>
        <end position="21"/>
    </location>
</feature>
<dbReference type="PANTHER" id="PTHR31121">
    <property type="entry name" value="ALPHA-1,2 MANNOSYLTRANSFERASE KTR1"/>
    <property type="match status" value="1"/>
</dbReference>
<comment type="caution">
    <text evidence="5">The sequence shown here is derived from an EMBL/GenBank/DDBJ whole genome shotgun (WGS) entry which is preliminary data.</text>
</comment>
<reference evidence="5" key="1">
    <citation type="submission" date="2020-12" db="EMBL/GenBank/DDBJ databases">
        <title>Metabolic potential, ecology and presence of endohyphal bacteria is reflected in genomic diversity of Mucoromycotina.</title>
        <authorList>
            <person name="Muszewska A."/>
            <person name="Okrasinska A."/>
            <person name="Steczkiewicz K."/>
            <person name="Drgas O."/>
            <person name="Orlowska M."/>
            <person name="Perlinska-Lenart U."/>
            <person name="Aleksandrzak-Piekarczyk T."/>
            <person name="Szatraj K."/>
            <person name="Zielenkiewicz U."/>
            <person name="Pilsyk S."/>
            <person name="Malc E."/>
            <person name="Mieczkowski P."/>
            <person name="Kruszewska J.S."/>
            <person name="Biernat P."/>
            <person name="Pawlowska J."/>
        </authorList>
    </citation>
    <scope>NUCLEOTIDE SEQUENCE</scope>
    <source>
        <strain evidence="5">CBS 226.32</strain>
    </source>
</reference>
<dbReference type="GO" id="GO:0000032">
    <property type="term" value="P:cell wall mannoprotein biosynthetic process"/>
    <property type="evidence" value="ECO:0007669"/>
    <property type="project" value="TreeGrafter"/>
</dbReference>
<comment type="similarity">
    <text evidence="1">Belongs to the glycosyltransferase 15 family.</text>
</comment>
<dbReference type="OrthoDB" id="439943at2759"/>
<dbReference type="InterPro" id="IPR029044">
    <property type="entry name" value="Nucleotide-diphossugar_trans"/>
</dbReference>
<keyword evidence="6" id="KW-1185">Reference proteome</keyword>
<name>A0A8H7QCK3_9FUNG</name>
<feature type="compositionally biased region" description="Polar residues" evidence="3">
    <location>
        <begin position="7"/>
        <end position="21"/>
    </location>
</feature>
<dbReference type="SUPFAM" id="SSF53448">
    <property type="entry name" value="Nucleotide-diphospho-sugar transferases"/>
    <property type="match status" value="2"/>
</dbReference>
<keyword evidence="4" id="KW-0472">Membrane</keyword>
<proteinExistence type="inferred from homology"/>
<evidence type="ECO:0000313" key="5">
    <source>
        <dbReference type="EMBL" id="KAG2190157.1"/>
    </source>
</evidence>
<dbReference type="GO" id="GO:0005794">
    <property type="term" value="C:Golgi apparatus"/>
    <property type="evidence" value="ECO:0007669"/>
    <property type="project" value="TreeGrafter"/>
</dbReference>
<dbReference type="AlphaFoldDB" id="A0A8H7QCK3"/>
<dbReference type="EMBL" id="JAEPRC010001043">
    <property type="protein sequence ID" value="KAG2190157.1"/>
    <property type="molecule type" value="Genomic_DNA"/>
</dbReference>
<keyword evidence="4" id="KW-0812">Transmembrane</keyword>
<dbReference type="Pfam" id="PF01793">
    <property type="entry name" value="Glyco_transf_15"/>
    <property type="match status" value="2"/>
</dbReference>
<dbReference type="PANTHER" id="PTHR31121:SF6">
    <property type="entry name" value="ALPHA-1,2 MANNOSYLTRANSFERASE KTR1"/>
    <property type="match status" value="1"/>
</dbReference>